<dbReference type="GO" id="GO:0034040">
    <property type="term" value="F:ATPase-coupled lipid transmembrane transporter activity"/>
    <property type="evidence" value="ECO:0007669"/>
    <property type="project" value="TreeGrafter"/>
</dbReference>
<organism evidence="10 11">
    <name type="scientific">Streptococcus gallolyticus</name>
    <dbReference type="NCBI Taxonomy" id="315405"/>
    <lineage>
        <taxon>Bacteria</taxon>
        <taxon>Bacillati</taxon>
        <taxon>Bacillota</taxon>
        <taxon>Bacilli</taxon>
        <taxon>Lactobacillales</taxon>
        <taxon>Streptococcaceae</taxon>
        <taxon>Streptococcus</taxon>
    </lineage>
</organism>
<evidence type="ECO:0000256" key="4">
    <source>
        <dbReference type="ARBA" id="ARBA00022840"/>
    </source>
</evidence>
<dbReference type="PATRIC" id="fig|315405.11.peg.309"/>
<evidence type="ECO:0000256" key="7">
    <source>
        <dbReference type="SAM" id="Phobius"/>
    </source>
</evidence>
<dbReference type="InterPro" id="IPR011527">
    <property type="entry name" value="ABC1_TM_dom"/>
</dbReference>
<evidence type="ECO:0000259" key="9">
    <source>
        <dbReference type="PROSITE" id="PS50929"/>
    </source>
</evidence>
<dbReference type="EMBL" id="LQOF01000025">
    <property type="protein sequence ID" value="KXT73248.1"/>
    <property type="molecule type" value="Genomic_DNA"/>
</dbReference>
<dbReference type="PROSITE" id="PS50893">
    <property type="entry name" value="ABC_TRANSPORTER_2"/>
    <property type="match status" value="1"/>
</dbReference>
<dbReference type="Gene3D" id="3.40.50.300">
    <property type="entry name" value="P-loop containing nucleotide triphosphate hydrolases"/>
    <property type="match status" value="1"/>
</dbReference>
<reference evidence="10 11" key="1">
    <citation type="submission" date="2016-01" db="EMBL/GenBank/DDBJ databases">
        <title>Highly variable Streptococcus oralis are common among viridans streptococci isolated from primates.</title>
        <authorList>
            <person name="Denapaite D."/>
            <person name="Rieger M."/>
            <person name="Koendgen S."/>
            <person name="Brueckner R."/>
            <person name="Ochigava I."/>
            <person name="Kappeler P."/>
            <person name="Maetz-Rensing K."/>
            <person name="Leendertz F."/>
            <person name="Hakenbeck R."/>
        </authorList>
    </citation>
    <scope>NUCLEOTIDE SEQUENCE [LARGE SCALE GENOMIC DNA]</scope>
    <source>
        <strain evidence="10 11">DD02</strain>
    </source>
</reference>
<feature type="transmembrane region" description="Helical" evidence="7">
    <location>
        <begin position="234"/>
        <end position="259"/>
    </location>
</feature>
<dbReference type="InterPro" id="IPR036640">
    <property type="entry name" value="ABC1_TM_sf"/>
</dbReference>
<dbReference type="SUPFAM" id="SSF90123">
    <property type="entry name" value="ABC transporter transmembrane region"/>
    <property type="match status" value="1"/>
</dbReference>
<dbReference type="GO" id="GO:0005524">
    <property type="term" value="F:ATP binding"/>
    <property type="evidence" value="ECO:0007669"/>
    <property type="project" value="UniProtKB-KW"/>
</dbReference>
<accession>A0A139NB04</accession>
<dbReference type="AlphaFoldDB" id="A0A139NB04"/>
<dbReference type="InterPro" id="IPR017871">
    <property type="entry name" value="ABC_transporter-like_CS"/>
</dbReference>
<protein>
    <submittedName>
        <fullName evidence="10">ABC transporter ATP binding protein</fullName>
    </submittedName>
</protein>
<dbReference type="PROSITE" id="PS00211">
    <property type="entry name" value="ABC_TRANSPORTER_1"/>
    <property type="match status" value="1"/>
</dbReference>
<feature type="transmembrane region" description="Helical" evidence="7">
    <location>
        <begin position="271"/>
        <end position="292"/>
    </location>
</feature>
<comment type="caution">
    <text evidence="10">The sequence shown here is derived from an EMBL/GenBank/DDBJ whole genome shotgun (WGS) entry which is preliminary data.</text>
</comment>
<evidence type="ECO:0000256" key="2">
    <source>
        <dbReference type="ARBA" id="ARBA00022692"/>
    </source>
</evidence>
<dbReference type="InterPro" id="IPR039421">
    <property type="entry name" value="Type_1_exporter"/>
</dbReference>
<keyword evidence="4" id="KW-0067">ATP-binding</keyword>
<dbReference type="CDD" id="cd07346">
    <property type="entry name" value="ABC_6TM_exporters"/>
    <property type="match status" value="1"/>
</dbReference>
<dbReference type="GO" id="GO:0140359">
    <property type="term" value="F:ABC-type transporter activity"/>
    <property type="evidence" value="ECO:0007669"/>
    <property type="project" value="InterPro"/>
</dbReference>
<dbReference type="Pfam" id="PF00664">
    <property type="entry name" value="ABC_membrane"/>
    <property type="match status" value="1"/>
</dbReference>
<dbReference type="PROSITE" id="PS50929">
    <property type="entry name" value="ABC_TM1F"/>
    <property type="match status" value="1"/>
</dbReference>
<keyword evidence="6 7" id="KW-0472">Membrane</keyword>
<evidence type="ECO:0000256" key="6">
    <source>
        <dbReference type="ARBA" id="ARBA00023136"/>
    </source>
</evidence>
<feature type="transmembrane region" description="Helical" evidence="7">
    <location>
        <begin position="127"/>
        <end position="147"/>
    </location>
</feature>
<dbReference type="Proteomes" id="UP000070198">
    <property type="component" value="Unassembled WGS sequence"/>
</dbReference>
<evidence type="ECO:0000256" key="3">
    <source>
        <dbReference type="ARBA" id="ARBA00022741"/>
    </source>
</evidence>
<dbReference type="GO" id="GO:0005886">
    <property type="term" value="C:plasma membrane"/>
    <property type="evidence" value="ECO:0007669"/>
    <property type="project" value="UniProtKB-SubCell"/>
</dbReference>
<dbReference type="SMART" id="SM00382">
    <property type="entry name" value="AAA"/>
    <property type="match status" value="1"/>
</dbReference>
<feature type="transmembrane region" description="Helical" evidence="7">
    <location>
        <begin position="52"/>
        <end position="72"/>
    </location>
</feature>
<evidence type="ECO:0000313" key="11">
    <source>
        <dbReference type="Proteomes" id="UP000070198"/>
    </source>
</evidence>
<evidence type="ECO:0000256" key="5">
    <source>
        <dbReference type="ARBA" id="ARBA00022989"/>
    </source>
</evidence>
<feature type="transmembrane region" description="Helical" evidence="7">
    <location>
        <begin position="12"/>
        <end position="32"/>
    </location>
</feature>
<name>A0A139NB04_9STRE</name>
<keyword evidence="2 7" id="KW-0812">Transmembrane</keyword>
<dbReference type="PANTHER" id="PTHR24221">
    <property type="entry name" value="ATP-BINDING CASSETTE SUB-FAMILY B"/>
    <property type="match status" value="1"/>
</dbReference>
<evidence type="ECO:0000313" key="10">
    <source>
        <dbReference type="EMBL" id="KXT73248.1"/>
    </source>
</evidence>
<dbReference type="InterPro" id="IPR003593">
    <property type="entry name" value="AAA+_ATPase"/>
</dbReference>
<dbReference type="InterPro" id="IPR027417">
    <property type="entry name" value="P-loop_NTPase"/>
</dbReference>
<dbReference type="SUPFAM" id="SSF52540">
    <property type="entry name" value="P-loop containing nucleoside triphosphate hydrolases"/>
    <property type="match status" value="1"/>
</dbReference>
<dbReference type="GO" id="GO:0016887">
    <property type="term" value="F:ATP hydrolysis activity"/>
    <property type="evidence" value="ECO:0007669"/>
    <property type="project" value="InterPro"/>
</dbReference>
<proteinExistence type="predicted"/>
<evidence type="ECO:0000256" key="1">
    <source>
        <dbReference type="ARBA" id="ARBA00004651"/>
    </source>
</evidence>
<dbReference type="RefSeq" id="WP_061458176.1">
    <property type="nucleotide sequence ID" value="NZ_KQ968744.1"/>
</dbReference>
<dbReference type="PANTHER" id="PTHR24221:SF654">
    <property type="entry name" value="ATP-BINDING CASSETTE SUB-FAMILY B MEMBER 6"/>
    <property type="match status" value="1"/>
</dbReference>
<evidence type="ECO:0000259" key="8">
    <source>
        <dbReference type="PROSITE" id="PS50893"/>
    </source>
</evidence>
<feature type="domain" description="ABC transporter" evidence="8">
    <location>
        <begin position="326"/>
        <end position="531"/>
    </location>
</feature>
<feature type="domain" description="ABC transmembrane type-1" evidence="9">
    <location>
        <begin position="14"/>
        <end position="294"/>
    </location>
</feature>
<comment type="subcellular location">
    <subcellularLocation>
        <location evidence="1">Cell membrane</location>
        <topology evidence="1">Multi-pass membrane protein</topology>
    </subcellularLocation>
</comment>
<keyword evidence="3" id="KW-0547">Nucleotide-binding</keyword>
<dbReference type="InterPro" id="IPR003439">
    <property type="entry name" value="ABC_transporter-like_ATP-bd"/>
</dbReference>
<sequence>MLKDILKGRVASIVAITLLIVIEVILSMPIPYISKYLIDVVIGLKKYELVGIVFLVLFIILLLQLLIGNILVRKVARLETNLITEYRKRIVKTIVAKREVQEENKSNIQEVLLNDVESFFSNISESFYIILSNTLKIMGCLVIIFYINYKLAVMSLILVPLYVAWTIYVSQKLKQMTYTVKESREGIIRTTNNILNNLLLIKLYDLFDTTYHSYKKSLVSNADVLKKIRSYMNFISIVSNLIITLATILPLFLGVGLIAKSLMSLGDLIAFNAYIGMLFSPVTSLISVITTLKLNSVYKERISQYLLPIKKDKIGKLSFHTNCNTLEISNYTLSINGRVLLKNVNLNFTSGMVIKIEGENGCGKSLFLKSIINLVNYSGDIVFNDVSLKNKYTEELNDEIVYVSNTLNFVDGDLFDNIPMNKNTNRIFELLDIKKIFTTRVLNSNSAPILDTFSSGEIQKLKIARGLNRAPKVLLLDEMFSHITKKDSDRILANIINEFPNIIIILVEHHYESNLVSQSYKFDSGNLIKTE</sequence>
<dbReference type="Gene3D" id="1.20.1560.10">
    <property type="entry name" value="ABC transporter type 1, transmembrane domain"/>
    <property type="match status" value="1"/>
</dbReference>
<keyword evidence="5 7" id="KW-1133">Transmembrane helix</keyword>
<dbReference type="Pfam" id="PF00005">
    <property type="entry name" value="ABC_tran"/>
    <property type="match status" value="1"/>
</dbReference>
<feature type="transmembrane region" description="Helical" evidence="7">
    <location>
        <begin position="153"/>
        <end position="170"/>
    </location>
</feature>
<gene>
    <name evidence="10" type="ORF">SGADD02_00282</name>
</gene>